<reference evidence="2 3" key="1">
    <citation type="journal article" date="2016" name="Antonie Van Leeuwenhoek">
        <title>Denitratimonas tolerans gen. nov., sp. nov., a denitrifying bacterium isolated from a bioreactor for tannery wastewater treatment.</title>
        <authorList>
            <person name="Han S.I."/>
            <person name="Kim J.O."/>
            <person name="Lee Y.R."/>
            <person name="Ekpeghere K.I."/>
            <person name="Koh S.C."/>
            <person name="Whang K.S."/>
        </authorList>
    </citation>
    <scope>NUCLEOTIDE SEQUENCE [LARGE SCALE GENOMIC DNA]</scope>
    <source>
        <strain evidence="2 3">KACC 17565</strain>
    </source>
</reference>
<dbReference type="PANTHER" id="PTHR32305">
    <property type="match status" value="1"/>
</dbReference>
<dbReference type="NCBIfam" id="TIGR03696">
    <property type="entry name" value="Rhs_assc_core"/>
    <property type="match status" value="1"/>
</dbReference>
<dbReference type="EMBL" id="JBBDHC010000009">
    <property type="protein sequence ID" value="MEJ1249542.1"/>
    <property type="molecule type" value="Genomic_DNA"/>
</dbReference>
<dbReference type="InterPro" id="IPR022385">
    <property type="entry name" value="Rhs_assc_core"/>
</dbReference>
<accession>A0AAW9R5J2</accession>
<dbReference type="Proteomes" id="UP001364472">
    <property type="component" value="Unassembled WGS sequence"/>
</dbReference>
<proteinExistence type="predicted"/>
<organism evidence="2 3">
    <name type="scientific">Denitratimonas tolerans</name>
    <dbReference type="NCBI Taxonomy" id="1338420"/>
    <lineage>
        <taxon>Bacteria</taxon>
        <taxon>Pseudomonadati</taxon>
        <taxon>Pseudomonadota</taxon>
        <taxon>Gammaproteobacteria</taxon>
        <taxon>Lysobacterales</taxon>
        <taxon>Lysobacteraceae</taxon>
        <taxon>Denitratimonas</taxon>
    </lineage>
</organism>
<evidence type="ECO:0000256" key="1">
    <source>
        <dbReference type="SAM" id="MobiDB-lite"/>
    </source>
</evidence>
<protein>
    <submittedName>
        <fullName evidence="2">RHS repeat-associated core domain-containing protein</fullName>
    </submittedName>
</protein>
<comment type="caution">
    <text evidence="2">The sequence shown here is derived from an EMBL/GenBank/DDBJ whole genome shotgun (WGS) entry which is preliminary data.</text>
</comment>
<evidence type="ECO:0000313" key="3">
    <source>
        <dbReference type="Proteomes" id="UP001364472"/>
    </source>
</evidence>
<dbReference type="AlphaFoldDB" id="A0AAW9R5J2"/>
<dbReference type="RefSeq" id="WP_337335261.1">
    <property type="nucleotide sequence ID" value="NZ_JBBDHC010000009.1"/>
</dbReference>
<dbReference type="InterPro" id="IPR050708">
    <property type="entry name" value="T6SS_VgrG/RHS"/>
</dbReference>
<dbReference type="PANTHER" id="PTHR32305:SF15">
    <property type="entry name" value="PROTEIN RHSA-RELATED"/>
    <property type="match status" value="1"/>
</dbReference>
<keyword evidence="3" id="KW-1185">Reference proteome</keyword>
<sequence>MTLPHDWIYDGADRLTLGWFEYVGTTWYSANATYVNPDAAAPANLSFYAQYDKLGNLCRKYQFGLFAQYGYAGRAGCGTAGNPGSGSSSATLSAHQTQSLFIPGLITIANQHDARGNMTSADSLRFYAYNALNQATEVRRVASVGSSDITIRARFAYGVDGARYRRIDDGSSAGGTTTTTIIGAVERLQKPGGAIQWRRTIGSTAIVSYSGDQLVGGITQAAGAGTVRHQFSDRLGSVQVIGLVSGSSVTVQERLDSGADGQWRTPDPPFGKAGSSHTPRGFTGHEHLEGHDTIHMNGRLYWPTGGRMVQADPIITEIYNPQNWNPYSYVLNNPLNLTDPSGYSFLDRLLNPFKSAIRSVMRALGPDVSGALIGACSFVPGAWSIACAAGAGYDHARAFGASSSDARRSGVAAAFVATVAWGVKKYGGNLGPTSRIAIAATSGGVASVIQGGKFGHGFVSAGVTARASPYVSNMGDVFGTAASAIIGGTVSEMTGGKFANGARSGAFAYVVGKAMQRASSGAARDAGTKTSEDNPRVGLLAAEEARAALYDAGVLSKIYKGDFKVASEDWARLVDPIARKYNVEISSLLYQIGENLFVYAAPYSDGNSSQVIVRAGPRLPEQYGGKIIGYIHTHPSSAALSSDDRSIAWDMRESAGHTVYAISVYRGAPGTVWDTFNRRDILWKDF</sequence>
<evidence type="ECO:0000313" key="2">
    <source>
        <dbReference type="EMBL" id="MEJ1249542.1"/>
    </source>
</evidence>
<dbReference type="Gene3D" id="2.180.10.10">
    <property type="entry name" value="RHS repeat-associated core"/>
    <property type="match status" value="1"/>
</dbReference>
<gene>
    <name evidence="2" type="ORF">WB794_07645</name>
</gene>
<name>A0AAW9R5J2_9GAMM</name>
<feature type="region of interest" description="Disordered" evidence="1">
    <location>
        <begin position="258"/>
        <end position="282"/>
    </location>
</feature>